<reference evidence="1" key="2">
    <citation type="submission" date="2021-04" db="EMBL/GenBank/DDBJ databases">
        <authorList>
            <person name="Gilroy R."/>
        </authorList>
    </citation>
    <scope>NUCLEOTIDE SEQUENCE</scope>
    <source>
        <strain evidence="1">ChiHjej12B11-16260</strain>
    </source>
</reference>
<protein>
    <submittedName>
        <fullName evidence="1">Sulfur carrier protein ThiS</fullName>
    </submittedName>
</protein>
<dbReference type="NCBIfam" id="TIGR01683">
    <property type="entry name" value="thiS"/>
    <property type="match status" value="1"/>
</dbReference>
<dbReference type="Proteomes" id="UP000824246">
    <property type="component" value="Unassembled WGS sequence"/>
</dbReference>
<dbReference type="PANTHER" id="PTHR34472:SF1">
    <property type="entry name" value="SULFUR CARRIER PROTEIN THIS"/>
    <property type="match status" value="1"/>
</dbReference>
<dbReference type="Gene3D" id="3.10.20.30">
    <property type="match status" value="1"/>
</dbReference>
<name>A0A9D1VR93_9BACT</name>
<dbReference type="InterPro" id="IPR003749">
    <property type="entry name" value="ThiS/MoaD-like"/>
</dbReference>
<dbReference type="InterPro" id="IPR016155">
    <property type="entry name" value="Mopterin_synth/thiamin_S_b"/>
</dbReference>
<dbReference type="Pfam" id="PF02597">
    <property type="entry name" value="ThiS"/>
    <property type="match status" value="1"/>
</dbReference>
<dbReference type="SUPFAM" id="SSF54285">
    <property type="entry name" value="MoaD/ThiS"/>
    <property type="match status" value="1"/>
</dbReference>
<dbReference type="InterPro" id="IPR012675">
    <property type="entry name" value="Beta-grasp_dom_sf"/>
</dbReference>
<dbReference type="AlphaFoldDB" id="A0A9D1VR93"/>
<dbReference type="EMBL" id="DXFB01000112">
    <property type="protein sequence ID" value="HIX45391.1"/>
    <property type="molecule type" value="Genomic_DNA"/>
</dbReference>
<accession>A0A9D1VR93</accession>
<dbReference type="InterPro" id="IPR010035">
    <property type="entry name" value="Thi_S"/>
</dbReference>
<sequence>MKIYFNNKEICVGARVTVLELLAGQNLHTGNVAVAVNNKVVLRPDWEGTFLSENDKVTVIAAAYGG</sequence>
<organism evidence="1 2">
    <name type="scientific">Candidatus Barnesiella excrementipullorum</name>
    <dbReference type="NCBI Taxonomy" id="2838479"/>
    <lineage>
        <taxon>Bacteria</taxon>
        <taxon>Pseudomonadati</taxon>
        <taxon>Bacteroidota</taxon>
        <taxon>Bacteroidia</taxon>
        <taxon>Bacteroidales</taxon>
        <taxon>Barnesiellaceae</taxon>
        <taxon>Barnesiella</taxon>
    </lineage>
</organism>
<dbReference type="PANTHER" id="PTHR34472">
    <property type="entry name" value="SULFUR CARRIER PROTEIN THIS"/>
    <property type="match status" value="1"/>
</dbReference>
<evidence type="ECO:0000313" key="2">
    <source>
        <dbReference type="Proteomes" id="UP000824246"/>
    </source>
</evidence>
<reference evidence="1" key="1">
    <citation type="journal article" date="2021" name="PeerJ">
        <title>Extensive microbial diversity within the chicken gut microbiome revealed by metagenomics and culture.</title>
        <authorList>
            <person name="Gilroy R."/>
            <person name="Ravi A."/>
            <person name="Getino M."/>
            <person name="Pursley I."/>
            <person name="Horton D.L."/>
            <person name="Alikhan N.F."/>
            <person name="Baker D."/>
            <person name="Gharbi K."/>
            <person name="Hall N."/>
            <person name="Watson M."/>
            <person name="Adriaenssens E.M."/>
            <person name="Foster-Nyarko E."/>
            <person name="Jarju S."/>
            <person name="Secka A."/>
            <person name="Antonio M."/>
            <person name="Oren A."/>
            <person name="Chaudhuri R.R."/>
            <person name="La Ragione R."/>
            <person name="Hildebrand F."/>
            <person name="Pallen M.J."/>
        </authorList>
    </citation>
    <scope>NUCLEOTIDE SEQUENCE</scope>
    <source>
        <strain evidence="1">ChiHjej12B11-16260</strain>
    </source>
</reference>
<evidence type="ECO:0000313" key="1">
    <source>
        <dbReference type="EMBL" id="HIX45391.1"/>
    </source>
</evidence>
<proteinExistence type="predicted"/>
<gene>
    <name evidence="1" type="primary">thiS</name>
    <name evidence="1" type="ORF">H9982_04145</name>
</gene>
<comment type="caution">
    <text evidence="1">The sequence shown here is derived from an EMBL/GenBank/DDBJ whole genome shotgun (WGS) entry which is preliminary data.</text>
</comment>